<dbReference type="AlphaFoldDB" id="A0A1E5WM01"/>
<organism evidence="2 3">
    <name type="scientific">Dichanthelium oligosanthes</name>
    <dbReference type="NCBI Taxonomy" id="888268"/>
    <lineage>
        <taxon>Eukaryota</taxon>
        <taxon>Viridiplantae</taxon>
        <taxon>Streptophyta</taxon>
        <taxon>Embryophyta</taxon>
        <taxon>Tracheophyta</taxon>
        <taxon>Spermatophyta</taxon>
        <taxon>Magnoliopsida</taxon>
        <taxon>Liliopsida</taxon>
        <taxon>Poales</taxon>
        <taxon>Poaceae</taxon>
        <taxon>PACMAD clade</taxon>
        <taxon>Panicoideae</taxon>
        <taxon>Panicodae</taxon>
        <taxon>Paniceae</taxon>
        <taxon>Dichantheliinae</taxon>
        <taxon>Dichanthelium</taxon>
    </lineage>
</organism>
<name>A0A1E5WM01_9POAL</name>
<dbReference type="Gene3D" id="2.60.210.10">
    <property type="entry name" value="Apoptosis, Tumor Necrosis Factor Receptor Associated Protein 2, Chain A"/>
    <property type="match status" value="1"/>
</dbReference>
<protein>
    <recommendedName>
        <fullName evidence="1">MATH domain-containing protein</fullName>
    </recommendedName>
</protein>
<dbReference type="InterPro" id="IPR045005">
    <property type="entry name" value="BPM1-6"/>
</dbReference>
<feature type="domain" description="MATH" evidence="1">
    <location>
        <begin position="26"/>
        <end position="163"/>
    </location>
</feature>
<sequence>MPPPGSAAGYVPCPCSASAIVGETVAGQHLLHIDGYSRTLEELPTGKSFRPRPFRVGDLSWSVSYYPNGQNSKYAEFISVLLRLDVDEGVAASVKARAVFSLLHAAGKPTPSYTTSTSQHEYSVGGGSGFGFFDFIHQEGVPGEVCISFGRLPHDQLLRHYFREATQRG</sequence>
<comment type="caution">
    <text evidence="2">The sequence shown here is derived from an EMBL/GenBank/DDBJ whole genome shotgun (WGS) entry which is preliminary data.</text>
</comment>
<proteinExistence type="predicted"/>
<evidence type="ECO:0000259" key="1">
    <source>
        <dbReference type="PROSITE" id="PS50144"/>
    </source>
</evidence>
<accession>A0A1E5WM01</accession>
<dbReference type="Pfam" id="PF22486">
    <property type="entry name" value="MATH_2"/>
    <property type="match status" value="1"/>
</dbReference>
<gene>
    <name evidence="2" type="ORF">BAE44_0000583</name>
</gene>
<dbReference type="GO" id="GO:0016567">
    <property type="term" value="P:protein ubiquitination"/>
    <property type="evidence" value="ECO:0007669"/>
    <property type="project" value="InterPro"/>
</dbReference>
<dbReference type="InterPro" id="IPR002083">
    <property type="entry name" value="MATH/TRAF_dom"/>
</dbReference>
<dbReference type="SUPFAM" id="SSF49599">
    <property type="entry name" value="TRAF domain-like"/>
    <property type="match status" value="1"/>
</dbReference>
<dbReference type="EMBL" id="LWDX02001943">
    <property type="protein sequence ID" value="OEL38398.1"/>
    <property type="molecule type" value="Genomic_DNA"/>
</dbReference>
<dbReference type="Proteomes" id="UP000095767">
    <property type="component" value="Unassembled WGS sequence"/>
</dbReference>
<evidence type="ECO:0000313" key="2">
    <source>
        <dbReference type="EMBL" id="OEL38398.1"/>
    </source>
</evidence>
<dbReference type="PANTHER" id="PTHR26379:SF396">
    <property type="entry name" value="BTB_POZ DOMAIN CONTAINING PROTEIN"/>
    <property type="match status" value="1"/>
</dbReference>
<reference evidence="2 3" key="1">
    <citation type="submission" date="2016-09" db="EMBL/GenBank/DDBJ databases">
        <title>The draft genome of Dichanthelium oligosanthes: A C3 panicoid grass species.</title>
        <authorList>
            <person name="Studer A.J."/>
            <person name="Schnable J.C."/>
            <person name="Brutnell T.P."/>
        </authorList>
    </citation>
    <scope>NUCLEOTIDE SEQUENCE [LARGE SCALE GENOMIC DNA]</scope>
    <source>
        <strain evidence="3">cv. Kellogg 1175</strain>
        <tissue evidence="2">Leaf</tissue>
    </source>
</reference>
<dbReference type="InterPro" id="IPR008974">
    <property type="entry name" value="TRAF-like"/>
</dbReference>
<dbReference type="CDD" id="cd00121">
    <property type="entry name" value="MATH"/>
    <property type="match status" value="1"/>
</dbReference>
<evidence type="ECO:0000313" key="3">
    <source>
        <dbReference type="Proteomes" id="UP000095767"/>
    </source>
</evidence>
<dbReference type="PROSITE" id="PS50144">
    <property type="entry name" value="MATH"/>
    <property type="match status" value="1"/>
</dbReference>
<dbReference type="PANTHER" id="PTHR26379">
    <property type="entry name" value="BTB/POZ AND MATH DOMAIN-CONTAINING PROTEIN 1"/>
    <property type="match status" value="1"/>
</dbReference>
<keyword evidence="3" id="KW-1185">Reference proteome</keyword>